<reference evidence="1 2" key="1">
    <citation type="submission" date="2021-10" db="EMBL/GenBank/DDBJ databases">
        <title>Anaerobic single-cell dispensing facilitates the cultivation of human gut bacteria.</title>
        <authorList>
            <person name="Afrizal A."/>
        </authorList>
    </citation>
    <scope>NUCLEOTIDE SEQUENCE [LARGE SCALE GENOMIC DNA]</scope>
    <source>
        <strain evidence="1 2">CLA-AA-H276</strain>
    </source>
</reference>
<comment type="caution">
    <text evidence="1">The sequence shown here is derived from an EMBL/GenBank/DDBJ whole genome shotgun (WGS) entry which is preliminary data.</text>
</comment>
<gene>
    <name evidence="1" type="ORF">LKD36_01265</name>
</gene>
<organism evidence="1 2">
    <name type="scientific">Hominiventricola filiformis</name>
    <dbReference type="NCBI Taxonomy" id="2885352"/>
    <lineage>
        <taxon>Bacteria</taxon>
        <taxon>Bacillati</taxon>
        <taxon>Bacillota</taxon>
        <taxon>Clostridia</taxon>
        <taxon>Lachnospirales</taxon>
        <taxon>Lachnospiraceae</taxon>
        <taxon>Hominiventricola</taxon>
    </lineage>
</organism>
<dbReference type="Proteomes" id="UP001198220">
    <property type="component" value="Unassembled WGS sequence"/>
</dbReference>
<evidence type="ECO:0000313" key="2">
    <source>
        <dbReference type="Proteomes" id="UP001198220"/>
    </source>
</evidence>
<keyword evidence="2" id="KW-1185">Reference proteome</keyword>
<dbReference type="RefSeq" id="WP_308458358.1">
    <property type="nucleotide sequence ID" value="NZ_JAJEPS010000001.1"/>
</dbReference>
<dbReference type="EMBL" id="JAJEPS010000001">
    <property type="protein sequence ID" value="MCC2124803.1"/>
    <property type="molecule type" value="Genomic_DNA"/>
</dbReference>
<protein>
    <submittedName>
        <fullName evidence="1">DUF2190 family protein</fullName>
    </submittedName>
</protein>
<accession>A0AAE3D8K2</accession>
<proteinExistence type="predicted"/>
<dbReference type="InterPro" id="IPR011231">
    <property type="entry name" value="Phage_VT1-Sakai_H0018"/>
</dbReference>
<evidence type="ECO:0000313" key="1">
    <source>
        <dbReference type="EMBL" id="MCC2124803.1"/>
    </source>
</evidence>
<dbReference type="AlphaFoldDB" id="A0AAE3D8K2"/>
<dbReference type="Pfam" id="PF09956">
    <property type="entry name" value="Phage_cement_2"/>
    <property type="match status" value="1"/>
</dbReference>
<sequence>MSKAIYWQRGESLDYVNTGSTVIEANSIIDLNKHRIAVVGTSINPNEKGSIHVTGVYKIPKTDSGEIKFGADVFFDGTGITATAGSNTPAGYAAENSAAGESQILVKLLG</sequence>
<name>A0AAE3D8K2_9FIRM</name>